<reference evidence="7 8" key="1">
    <citation type="submission" date="2018-06" db="EMBL/GenBank/DDBJ databases">
        <title>Whole genome sequencing of Candida tropicalis (genome annotated by CSBL at Korea University).</title>
        <authorList>
            <person name="Ahn J."/>
        </authorList>
    </citation>
    <scope>NUCLEOTIDE SEQUENCE [LARGE SCALE GENOMIC DNA]</scope>
    <source>
        <strain evidence="7 8">ATCC 20962</strain>
    </source>
</reference>
<organism evidence="7 8">
    <name type="scientific">Candida viswanathii</name>
    <dbReference type="NCBI Taxonomy" id="5486"/>
    <lineage>
        <taxon>Eukaryota</taxon>
        <taxon>Fungi</taxon>
        <taxon>Dikarya</taxon>
        <taxon>Ascomycota</taxon>
        <taxon>Saccharomycotina</taxon>
        <taxon>Pichiomycetes</taxon>
        <taxon>Debaryomycetaceae</taxon>
        <taxon>Candida/Lodderomyces clade</taxon>
        <taxon>Candida</taxon>
    </lineage>
</organism>
<sequence>MSSQESDIYSIESLKEIETDGTHLQKPISRVRTCGDSDESVIFGNEKYYRHELLQAFSGMLDIGLHPSPVHKIANPSPLGLFAFSLTNVGANVGIALYIFVDGVLLFVVGIWEGVAGNTFAFTGLISYGCFYLSYGANFIPGFGIFNTYDEQAPEQKNNAIRLHLPGWALYSLMMFLATLKWVFSLQGLLLYIFFNLFLEAIGYMANNEALFKTGTCFGFGVLFFGLFNAWAGMADRTNLYFTVPARCLVEGGNKKRSKSFPCLILCGGMLF</sequence>
<dbReference type="PANTHER" id="PTHR31123:SF1">
    <property type="entry name" value="ACCUMULATION OF DYADS PROTEIN 2-RELATED"/>
    <property type="match status" value="1"/>
</dbReference>
<dbReference type="Pfam" id="PF01184">
    <property type="entry name" value="Gpr1_Fun34_YaaH"/>
    <property type="match status" value="1"/>
</dbReference>
<evidence type="ECO:0000256" key="2">
    <source>
        <dbReference type="ARBA" id="ARBA00005587"/>
    </source>
</evidence>
<accession>A0A367YK62</accession>
<comment type="caution">
    <text evidence="7">The sequence shown here is derived from an EMBL/GenBank/DDBJ whole genome shotgun (WGS) entry which is preliminary data.</text>
</comment>
<evidence type="ECO:0000256" key="5">
    <source>
        <dbReference type="ARBA" id="ARBA00023136"/>
    </source>
</evidence>
<gene>
    <name evidence="7" type="primary">ATO2_1</name>
    <name evidence="7" type="ORF">Cantr_01909</name>
</gene>
<keyword evidence="5 6" id="KW-0472">Membrane</keyword>
<protein>
    <submittedName>
        <fullName evidence="7">Ammonia transport outward protein 2</fullName>
    </submittedName>
</protein>
<proteinExistence type="inferred from homology"/>
<feature type="transmembrane region" description="Helical" evidence="6">
    <location>
        <begin position="89"/>
        <end position="112"/>
    </location>
</feature>
<dbReference type="STRING" id="5486.A0A367YK62"/>
<dbReference type="GO" id="GO:0005886">
    <property type="term" value="C:plasma membrane"/>
    <property type="evidence" value="ECO:0007669"/>
    <property type="project" value="TreeGrafter"/>
</dbReference>
<keyword evidence="4 6" id="KW-1133">Transmembrane helix</keyword>
<dbReference type="PANTHER" id="PTHR31123">
    <property type="entry name" value="ACCUMULATION OF DYADS PROTEIN 2-RELATED"/>
    <property type="match status" value="1"/>
</dbReference>
<evidence type="ECO:0000313" key="7">
    <source>
        <dbReference type="EMBL" id="RCK66228.1"/>
    </source>
</evidence>
<feature type="transmembrane region" description="Helical" evidence="6">
    <location>
        <begin position="119"/>
        <end position="145"/>
    </location>
</feature>
<keyword evidence="8" id="KW-1185">Reference proteome</keyword>
<feature type="non-terminal residue" evidence="7">
    <location>
        <position position="272"/>
    </location>
</feature>
<name>A0A367YK62_9ASCO</name>
<evidence type="ECO:0000256" key="1">
    <source>
        <dbReference type="ARBA" id="ARBA00004141"/>
    </source>
</evidence>
<comment type="subcellular location">
    <subcellularLocation>
        <location evidence="1">Membrane</location>
        <topology evidence="1">Multi-pass membrane protein</topology>
    </subcellularLocation>
</comment>
<evidence type="ECO:0000256" key="6">
    <source>
        <dbReference type="SAM" id="Phobius"/>
    </source>
</evidence>
<keyword evidence="3 6" id="KW-0812">Transmembrane</keyword>
<dbReference type="InterPro" id="IPR051633">
    <property type="entry name" value="AceTr"/>
</dbReference>
<dbReference type="Proteomes" id="UP000253472">
    <property type="component" value="Unassembled WGS sequence"/>
</dbReference>
<dbReference type="GO" id="GO:0015123">
    <property type="term" value="F:acetate transmembrane transporter activity"/>
    <property type="evidence" value="ECO:0007669"/>
    <property type="project" value="TreeGrafter"/>
</dbReference>
<feature type="transmembrane region" description="Helical" evidence="6">
    <location>
        <begin position="212"/>
        <end position="232"/>
    </location>
</feature>
<evidence type="ECO:0000256" key="3">
    <source>
        <dbReference type="ARBA" id="ARBA00022692"/>
    </source>
</evidence>
<comment type="similarity">
    <text evidence="2">Belongs to the acetate uptake transporter (AceTr) (TC 2.A.96) family.</text>
</comment>
<dbReference type="OrthoDB" id="3648309at2759"/>
<dbReference type="AlphaFoldDB" id="A0A367YK62"/>
<dbReference type="EMBL" id="QLNQ01000017">
    <property type="protein sequence ID" value="RCK66228.1"/>
    <property type="molecule type" value="Genomic_DNA"/>
</dbReference>
<evidence type="ECO:0000313" key="8">
    <source>
        <dbReference type="Proteomes" id="UP000253472"/>
    </source>
</evidence>
<feature type="transmembrane region" description="Helical" evidence="6">
    <location>
        <begin position="165"/>
        <end position="184"/>
    </location>
</feature>
<evidence type="ECO:0000256" key="4">
    <source>
        <dbReference type="ARBA" id="ARBA00022989"/>
    </source>
</evidence>
<dbReference type="InterPro" id="IPR000791">
    <property type="entry name" value="Gpr1/Fun34/SatP-like"/>
</dbReference>